<keyword evidence="1 5" id="KW-0328">Glycosyltransferase</keyword>
<keyword evidence="3" id="KW-0812">Transmembrane</keyword>
<keyword evidence="2 5" id="KW-0808">Transferase</keyword>
<dbReference type="Proteomes" id="UP001597417">
    <property type="component" value="Unassembled WGS sequence"/>
</dbReference>
<dbReference type="InterPro" id="IPR028098">
    <property type="entry name" value="Glyco_trans_4-like_N"/>
</dbReference>
<evidence type="ECO:0000256" key="3">
    <source>
        <dbReference type="SAM" id="Phobius"/>
    </source>
</evidence>
<reference evidence="6" key="1">
    <citation type="journal article" date="2019" name="Int. J. Syst. Evol. Microbiol.">
        <title>The Global Catalogue of Microorganisms (GCM) 10K type strain sequencing project: providing services to taxonomists for standard genome sequencing and annotation.</title>
        <authorList>
            <consortium name="The Broad Institute Genomics Platform"/>
            <consortium name="The Broad Institute Genome Sequencing Center for Infectious Disease"/>
            <person name="Wu L."/>
            <person name="Ma J."/>
        </authorList>
    </citation>
    <scope>NUCLEOTIDE SEQUENCE [LARGE SCALE GENOMIC DNA]</scope>
    <source>
        <strain evidence="6">CGMCC 4.7645</strain>
    </source>
</reference>
<feature type="transmembrane region" description="Helical" evidence="3">
    <location>
        <begin position="84"/>
        <end position="104"/>
    </location>
</feature>
<dbReference type="EC" id="2.4.-.-" evidence="5"/>
<proteinExistence type="predicted"/>
<dbReference type="Pfam" id="PF13579">
    <property type="entry name" value="Glyco_trans_4_4"/>
    <property type="match status" value="1"/>
</dbReference>
<keyword evidence="6" id="KW-1185">Reference proteome</keyword>
<evidence type="ECO:0000256" key="2">
    <source>
        <dbReference type="ARBA" id="ARBA00022679"/>
    </source>
</evidence>
<dbReference type="PANTHER" id="PTHR12526:SF638">
    <property type="entry name" value="SPORE COAT PROTEIN SA"/>
    <property type="match status" value="1"/>
</dbReference>
<dbReference type="SUPFAM" id="SSF53756">
    <property type="entry name" value="UDP-Glycosyltransferase/glycogen phosphorylase"/>
    <property type="match status" value="1"/>
</dbReference>
<dbReference type="Gene3D" id="3.40.50.2000">
    <property type="entry name" value="Glycogen Phosphorylase B"/>
    <property type="match status" value="2"/>
</dbReference>
<evidence type="ECO:0000313" key="5">
    <source>
        <dbReference type="EMBL" id="MFD2417332.1"/>
    </source>
</evidence>
<feature type="domain" description="Glycosyltransferase subfamily 4-like N-terminal" evidence="4">
    <location>
        <begin position="14"/>
        <end position="168"/>
    </location>
</feature>
<accession>A0ABW5FU29</accession>
<sequence length="361" mass="38853">MTTVVNVMGTLDRGGVETVALELCELIPPSEMRQVFVVTGDSEGRLAPRFRAAGAVVHRCQVRPKPLFPFRWWGYLRRVRPDVVVSHISVVSGLVLLVAALAGVRVRIARMSSEGDGRPDTLPRRAQRALLRGFLRVSATDVLGVTAASVAFAGATGRDPRYRVLPNGVDVARFARARELREPRTRGTSLVHIGRAAPEKNRGFLLRVLAEAKRLDSSVTLTAVGPGENTDLEAVDREVASDPSVRLIGEHDQVERILADADVLLLPSLREGLPTVVLEALAAGVPVLCSDLPGLCDLAMEVEGLTLLPLDEGPAVWARTALQLAGLPEAARDRIAESLAASRFTLTGAARAWRTVCAKRS</sequence>
<dbReference type="EMBL" id="JBHUKR010000007">
    <property type="protein sequence ID" value="MFD2417332.1"/>
    <property type="molecule type" value="Genomic_DNA"/>
</dbReference>
<keyword evidence="3" id="KW-1133">Transmembrane helix</keyword>
<dbReference type="Pfam" id="PF13692">
    <property type="entry name" value="Glyco_trans_1_4"/>
    <property type="match status" value="1"/>
</dbReference>
<name>A0ABW5FU29_9PSEU</name>
<dbReference type="PANTHER" id="PTHR12526">
    <property type="entry name" value="GLYCOSYLTRANSFERASE"/>
    <property type="match status" value="1"/>
</dbReference>
<keyword evidence="3" id="KW-0472">Membrane</keyword>
<gene>
    <name evidence="5" type="ORF">ACFSXZ_13465</name>
</gene>
<organism evidence="5 6">
    <name type="scientific">Amycolatopsis pigmentata</name>
    <dbReference type="NCBI Taxonomy" id="450801"/>
    <lineage>
        <taxon>Bacteria</taxon>
        <taxon>Bacillati</taxon>
        <taxon>Actinomycetota</taxon>
        <taxon>Actinomycetes</taxon>
        <taxon>Pseudonocardiales</taxon>
        <taxon>Pseudonocardiaceae</taxon>
        <taxon>Amycolatopsis</taxon>
    </lineage>
</organism>
<dbReference type="GO" id="GO:0016757">
    <property type="term" value="F:glycosyltransferase activity"/>
    <property type="evidence" value="ECO:0007669"/>
    <property type="project" value="UniProtKB-KW"/>
</dbReference>
<evidence type="ECO:0000259" key="4">
    <source>
        <dbReference type="Pfam" id="PF13579"/>
    </source>
</evidence>
<comment type="caution">
    <text evidence="5">The sequence shown here is derived from an EMBL/GenBank/DDBJ whole genome shotgun (WGS) entry which is preliminary data.</text>
</comment>
<evidence type="ECO:0000313" key="6">
    <source>
        <dbReference type="Proteomes" id="UP001597417"/>
    </source>
</evidence>
<evidence type="ECO:0000256" key="1">
    <source>
        <dbReference type="ARBA" id="ARBA00022676"/>
    </source>
</evidence>
<dbReference type="RefSeq" id="WP_378265001.1">
    <property type="nucleotide sequence ID" value="NZ_JBHUKR010000007.1"/>
</dbReference>
<protein>
    <submittedName>
        <fullName evidence="5">Glycosyltransferase</fullName>
        <ecNumber evidence="5">2.4.-.-</ecNumber>
    </submittedName>
</protein>